<dbReference type="EMBL" id="ACLR01000111">
    <property type="protein sequence ID" value="EEK17198.1"/>
    <property type="molecule type" value="Genomic_DNA"/>
</dbReference>
<comment type="caution">
    <text evidence="1">The sequence shown here is derived from an EMBL/GenBank/DDBJ whole genome shotgun (WGS) entry which is preliminary data.</text>
</comment>
<name>C2MAL8_9PORP</name>
<gene>
    <name evidence="1" type="ORF">PORUE0001_1151</name>
</gene>
<organism evidence="1 2">
    <name type="scientific">Porphyromonas uenonis 60-3</name>
    <dbReference type="NCBI Taxonomy" id="596327"/>
    <lineage>
        <taxon>Bacteria</taxon>
        <taxon>Pseudomonadati</taxon>
        <taxon>Bacteroidota</taxon>
        <taxon>Bacteroidia</taxon>
        <taxon>Bacteroidales</taxon>
        <taxon>Porphyromonadaceae</taxon>
        <taxon>Porphyromonas</taxon>
    </lineage>
</organism>
<dbReference type="STRING" id="596327.PORUE0001_1151"/>
<evidence type="ECO:0000313" key="2">
    <source>
        <dbReference type="Proteomes" id="UP000003303"/>
    </source>
</evidence>
<dbReference type="AlphaFoldDB" id="C2MAL8"/>
<reference evidence="1 2" key="1">
    <citation type="submission" date="2009-04" db="EMBL/GenBank/DDBJ databases">
        <authorList>
            <person name="Sebastian Y."/>
            <person name="Madupu R."/>
            <person name="Durkin A.S."/>
            <person name="Torralba M."/>
            <person name="Methe B."/>
            <person name="Sutton G.G."/>
            <person name="Strausberg R.L."/>
            <person name="Nelson K.E."/>
        </authorList>
    </citation>
    <scope>NUCLEOTIDE SEQUENCE [LARGE SCALE GENOMIC DNA]</scope>
    <source>
        <strain evidence="1 2">60-3</strain>
    </source>
</reference>
<proteinExistence type="predicted"/>
<evidence type="ECO:0000313" key="1">
    <source>
        <dbReference type="EMBL" id="EEK17198.1"/>
    </source>
</evidence>
<accession>C2MAL8</accession>
<sequence>MPPEACLLECEQLTDCYLIGTSPCGIHVVLDDSLDLR</sequence>
<protein>
    <submittedName>
        <fullName evidence="1">Uncharacterized protein</fullName>
    </submittedName>
</protein>
<dbReference type="Proteomes" id="UP000003303">
    <property type="component" value="Unassembled WGS sequence"/>
</dbReference>
<keyword evidence="2" id="KW-1185">Reference proteome</keyword>